<reference evidence="2 3" key="1">
    <citation type="submission" date="2015-08" db="EMBL/GenBank/DDBJ databases">
        <authorList>
            <person name="Babu N.S."/>
            <person name="Beckwith C.J."/>
            <person name="Beseler K.G."/>
            <person name="Brison A."/>
            <person name="Carone J.V."/>
            <person name="Caskin T.P."/>
            <person name="Diamond M."/>
            <person name="Durham M.E."/>
            <person name="Foxe J.M."/>
            <person name="Go M."/>
            <person name="Henderson B.A."/>
            <person name="Jones I.B."/>
            <person name="McGettigan J.A."/>
            <person name="Micheletti S.J."/>
            <person name="Nasrallah M.E."/>
            <person name="Ortiz D."/>
            <person name="Piller C.R."/>
            <person name="Privatt S.R."/>
            <person name="Schneider S.L."/>
            <person name="Sharp S."/>
            <person name="Smith T.C."/>
            <person name="Stanton J.D."/>
            <person name="Ullery H.E."/>
            <person name="Wilson R.J."/>
            <person name="Serrano M.G."/>
            <person name="Buck G."/>
            <person name="Lee V."/>
            <person name="Wang Y."/>
            <person name="Carvalho R."/>
            <person name="Voegtly L."/>
            <person name="Shi R."/>
            <person name="Duckworth R."/>
            <person name="Johnson A."/>
            <person name="Loviza R."/>
            <person name="Walstead R."/>
            <person name="Shah Z."/>
            <person name="Kiflezghi M."/>
            <person name="Wade K."/>
            <person name="Ball S.L."/>
            <person name="Bradley K.W."/>
            <person name="Asai D.J."/>
            <person name="Bowman C.A."/>
            <person name="Russell D.A."/>
            <person name="Pope W.H."/>
            <person name="Jacobs-Sera D."/>
            <person name="Hendrix R.W."/>
            <person name="Hatfull G.F."/>
        </authorList>
    </citation>
    <scope>NUCLEOTIDE SEQUENCE [LARGE SCALE GENOMIC DNA]</scope>
    <source>
        <strain evidence="2 3">DSM 27648</strain>
    </source>
</reference>
<dbReference type="EMBL" id="CP012333">
    <property type="protein sequence ID" value="AKU99278.1"/>
    <property type="molecule type" value="Genomic_DNA"/>
</dbReference>
<dbReference type="PATRIC" id="fig|1391654.3.peg.6033"/>
<feature type="compositionally biased region" description="Low complexity" evidence="1">
    <location>
        <begin position="417"/>
        <end position="431"/>
    </location>
</feature>
<keyword evidence="3" id="KW-1185">Reference proteome</keyword>
<sequence>MFGGSDGDSDPAPAPAPAPTASSTETPALPPDAPPPLIGGTPKEDELTEKFGLFVSLIGTPDGEGTRAKPLSSISAAIEKAKASAKRVYVCKGTYNEAVVIANAVSVIGGFDCATKWVATDARSKIVSPTIPALRASDILNDTSFANFDVVAPNATVESPSSIGFVAQNAKLLKVVKSSISSGNGMSGEPGVEPTPIALPASATGVDGAAGTDKNGGEFIVIFPNIPMDFSVPGAKGGTGTCGGVTLDPGGVGGDGGRYQCKKFTTTQGGSTIELFRWKTYIGIVPTNGPAKANGGASGSVGLDGASATSIGQLGAGGYVPADGTPGQNGGPGTGGKGGNGESNFDGATCKPDKEAYYASGATGPGGGAGGCPGVAGTAGKGGAASIAVLMLKSEGLTFDAAELHAGSGGAGGKGTLGAEPSAGGQPGAAKPGAIAGVAGGAGGRPGVSGSGAGGPSIGIAHSGGAPALINGAVAKAGKGGDGVPADSKTAVGVTWTLPASVPGVAEDVHAF</sequence>
<evidence type="ECO:0000256" key="1">
    <source>
        <dbReference type="SAM" id="MobiDB-lite"/>
    </source>
</evidence>
<feature type="compositionally biased region" description="Gly residues" evidence="1">
    <location>
        <begin position="327"/>
        <end position="341"/>
    </location>
</feature>
<accession>A0A0K1Q0H8</accession>
<feature type="region of interest" description="Disordered" evidence="1">
    <location>
        <begin position="1"/>
        <end position="43"/>
    </location>
</feature>
<evidence type="ECO:0000313" key="3">
    <source>
        <dbReference type="Proteomes" id="UP000064967"/>
    </source>
</evidence>
<dbReference type="Proteomes" id="UP000064967">
    <property type="component" value="Chromosome"/>
</dbReference>
<feature type="compositionally biased region" description="Pro residues" evidence="1">
    <location>
        <begin position="28"/>
        <end position="37"/>
    </location>
</feature>
<dbReference type="Gene3D" id="2.160.20.10">
    <property type="entry name" value="Single-stranded right-handed beta-helix, Pectin lyase-like"/>
    <property type="match status" value="1"/>
</dbReference>
<dbReference type="SUPFAM" id="SSF51126">
    <property type="entry name" value="Pectin lyase-like"/>
    <property type="match status" value="1"/>
</dbReference>
<gene>
    <name evidence="2" type="ORF">AKJ09_05942</name>
</gene>
<organism evidence="2 3">
    <name type="scientific">Labilithrix luteola</name>
    <dbReference type="NCBI Taxonomy" id="1391654"/>
    <lineage>
        <taxon>Bacteria</taxon>
        <taxon>Pseudomonadati</taxon>
        <taxon>Myxococcota</taxon>
        <taxon>Polyangia</taxon>
        <taxon>Polyangiales</taxon>
        <taxon>Labilitrichaceae</taxon>
        <taxon>Labilithrix</taxon>
    </lineage>
</organism>
<dbReference type="KEGG" id="llu:AKJ09_05942"/>
<dbReference type="InterPro" id="IPR012334">
    <property type="entry name" value="Pectin_lyas_fold"/>
</dbReference>
<feature type="region of interest" description="Disordered" evidence="1">
    <location>
        <begin position="317"/>
        <end position="347"/>
    </location>
</feature>
<evidence type="ECO:0000313" key="2">
    <source>
        <dbReference type="EMBL" id="AKU99278.1"/>
    </source>
</evidence>
<protein>
    <submittedName>
        <fullName evidence="2">PE-PGRS virulence associated protein</fullName>
    </submittedName>
</protein>
<dbReference type="AlphaFoldDB" id="A0A0K1Q0H8"/>
<feature type="region of interest" description="Disordered" evidence="1">
    <location>
        <begin position="410"/>
        <end position="431"/>
    </location>
</feature>
<name>A0A0K1Q0H8_9BACT</name>
<proteinExistence type="predicted"/>
<dbReference type="InterPro" id="IPR011050">
    <property type="entry name" value="Pectin_lyase_fold/virulence"/>
</dbReference>